<protein>
    <submittedName>
        <fullName evidence="1">Uncharacterized protein</fullName>
    </submittedName>
</protein>
<comment type="caution">
    <text evidence="1">The sequence shown here is derived from an EMBL/GenBank/DDBJ whole genome shotgun (WGS) entry which is preliminary data.</text>
</comment>
<name>A0ABN8QRM8_9CNID</name>
<evidence type="ECO:0000313" key="2">
    <source>
        <dbReference type="Proteomes" id="UP001159427"/>
    </source>
</evidence>
<dbReference type="EMBL" id="CALNXI010001394">
    <property type="protein sequence ID" value="CAH3167597.1"/>
    <property type="molecule type" value="Genomic_DNA"/>
</dbReference>
<sequence>MDPHIRALMGDGLDQVLVQEDKNIDLLTDNEDKIYLAAYRRFEQRGGNPIFRAEFAPAGRGRQLRDADGEGLGEALMEVVMQGLRQVVTNKGIEVADYLIMAVHSNSFQHVWQQSLKNIPLAEWLSNSEFTQAWMEQLAKRLNSGEVMNVQQDGFFVELTFFRRLGRGGKNGGKKGSPGRMAKWCNRNEAGNRWSSLRRGRPQLGFLAMELHREAGVPEGTCGYAELEKF</sequence>
<organism evidence="1 2">
    <name type="scientific">Porites evermanni</name>
    <dbReference type="NCBI Taxonomy" id="104178"/>
    <lineage>
        <taxon>Eukaryota</taxon>
        <taxon>Metazoa</taxon>
        <taxon>Cnidaria</taxon>
        <taxon>Anthozoa</taxon>
        <taxon>Hexacorallia</taxon>
        <taxon>Scleractinia</taxon>
        <taxon>Fungiina</taxon>
        <taxon>Poritidae</taxon>
        <taxon>Porites</taxon>
    </lineage>
</organism>
<dbReference type="Proteomes" id="UP001159427">
    <property type="component" value="Unassembled WGS sequence"/>
</dbReference>
<reference evidence="1 2" key="1">
    <citation type="submission" date="2022-05" db="EMBL/GenBank/DDBJ databases">
        <authorList>
            <consortium name="Genoscope - CEA"/>
            <person name="William W."/>
        </authorList>
    </citation>
    <scope>NUCLEOTIDE SEQUENCE [LARGE SCALE GENOMIC DNA]</scope>
</reference>
<proteinExistence type="predicted"/>
<evidence type="ECO:0000313" key="1">
    <source>
        <dbReference type="EMBL" id="CAH3167597.1"/>
    </source>
</evidence>
<keyword evidence="2" id="KW-1185">Reference proteome</keyword>
<accession>A0ABN8QRM8</accession>
<gene>
    <name evidence="1" type="ORF">PEVE_00006104</name>
</gene>